<keyword evidence="5" id="KW-1185">Reference proteome</keyword>
<dbReference type="PANTHER" id="PTHR43877:SF2">
    <property type="entry name" value="AMINOALKYLPHOSPHONATE N-ACETYLTRANSFERASE-RELATED"/>
    <property type="match status" value="1"/>
</dbReference>
<evidence type="ECO:0000256" key="1">
    <source>
        <dbReference type="ARBA" id="ARBA00022679"/>
    </source>
</evidence>
<dbReference type="InterPro" id="IPR016181">
    <property type="entry name" value="Acyl_CoA_acyltransferase"/>
</dbReference>
<evidence type="ECO:0000259" key="3">
    <source>
        <dbReference type="PROSITE" id="PS51186"/>
    </source>
</evidence>
<dbReference type="Pfam" id="PF13673">
    <property type="entry name" value="Acetyltransf_10"/>
    <property type="match status" value="1"/>
</dbReference>
<dbReference type="SUPFAM" id="SSF55729">
    <property type="entry name" value="Acyl-CoA N-acyltransferases (Nat)"/>
    <property type="match status" value="1"/>
</dbReference>
<evidence type="ECO:0000313" key="5">
    <source>
        <dbReference type="Proteomes" id="UP000004263"/>
    </source>
</evidence>
<dbReference type="Gene3D" id="3.40.630.30">
    <property type="match status" value="1"/>
</dbReference>
<reference evidence="4 5" key="1">
    <citation type="submission" date="2006-03" db="EMBL/GenBank/DDBJ databases">
        <authorList>
            <person name="Pinhassi J."/>
            <person name="Pedros-Alio C."/>
            <person name="Ferriera S."/>
            <person name="Johnson J."/>
            <person name="Kravitz S."/>
            <person name="Halpern A."/>
            <person name="Remington K."/>
            <person name="Beeson K."/>
            <person name="Tran B."/>
            <person name="Rogers Y.-H."/>
            <person name="Friedman R."/>
            <person name="Venter J.C."/>
        </authorList>
    </citation>
    <scope>NUCLEOTIDE SEQUENCE [LARGE SCALE GENOMIC DNA]</scope>
    <source>
        <strain evidence="4 5">RED65</strain>
    </source>
</reference>
<proteinExistence type="predicted"/>
<evidence type="ECO:0000256" key="2">
    <source>
        <dbReference type="ARBA" id="ARBA00023315"/>
    </source>
</evidence>
<dbReference type="InterPro" id="IPR000182">
    <property type="entry name" value="GNAT_dom"/>
</dbReference>
<accession>Q1N5T8</accession>
<sequence>MKCIPIAYQSTQYQACLKLRDRILRQPLGLSLSEQDVAHEDQQKHFAVINDDEQVIACVVFKTPNPQLATLRQFAVDDHYQGQNLGRLLLEFCEAELKQQGIEIIDMAARKVAVGFYEKLGYQTDGEYYTAVGIPHIKMWKRIAI</sequence>
<evidence type="ECO:0000313" key="4">
    <source>
        <dbReference type="EMBL" id="EAT13854.1"/>
    </source>
</evidence>
<dbReference type="STRING" id="207949.RED65_10689"/>
<gene>
    <name evidence="4" type="ORF">RED65_10689</name>
</gene>
<organism evidence="4 5">
    <name type="scientific">Bermanella marisrubri</name>
    <dbReference type="NCBI Taxonomy" id="207949"/>
    <lineage>
        <taxon>Bacteria</taxon>
        <taxon>Pseudomonadati</taxon>
        <taxon>Pseudomonadota</taxon>
        <taxon>Gammaproteobacteria</taxon>
        <taxon>Oceanospirillales</taxon>
        <taxon>Oceanospirillaceae</taxon>
        <taxon>Bermanella</taxon>
    </lineage>
</organism>
<feature type="domain" description="N-acetyltransferase" evidence="3">
    <location>
        <begin position="4"/>
        <end position="144"/>
    </location>
</feature>
<dbReference type="InterPro" id="IPR050832">
    <property type="entry name" value="Bact_Acetyltransf"/>
</dbReference>
<dbReference type="CDD" id="cd04301">
    <property type="entry name" value="NAT_SF"/>
    <property type="match status" value="1"/>
</dbReference>
<name>Q1N5T8_9GAMM</name>
<dbReference type="Proteomes" id="UP000004263">
    <property type="component" value="Unassembled WGS sequence"/>
</dbReference>
<dbReference type="HOGENOM" id="CLU_056607_7_1_6"/>
<comment type="caution">
    <text evidence="4">The sequence shown here is derived from an EMBL/GenBank/DDBJ whole genome shotgun (WGS) entry which is preliminary data.</text>
</comment>
<protein>
    <submittedName>
        <fullName evidence="4">Hypothetical acetyltransferase</fullName>
    </submittedName>
</protein>
<keyword evidence="1 4" id="KW-0808">Transferase</keyword>
<dbReference type="EMBL" id="AAQH01000001">
    <property type="protein sequence ID" value="EAT13854.1"/>
    <property type="molecule type" value="Genomic_DNA"/>
</dbReference>
<dbReference type="GO" id="GO:0016747">
    <property type="term" value="F:acyltransferase activity, transferring groups other than amino-acyl groups"/>
    <property type="evidence" value="ECO:0007669"/>
    <property type="project" value="InterPro"/>
</dbReference>
<dbReference type="RefSeq" id="WP_007017275.1">
    <property type="nucleotide sequence ID" value="NZ_CH724113.1"/>
</dbReference>
<dbReference type="OrthoDB" id="9796171at2"/>
<dbReference type="AlphaFoldDB" id="Q1N5T8"/>
<dbReference type="PROSITE" id="PS51186">
    <property type="entry name" value="GNAT"/>
    <property type="match status" value="1"/>
</dbReference>
<dbReference type="PANTHER" id="PTHR43877">
    <property type="entry name" value="AMINOALKYLPHOSPHONATE N-ACETYLTRANSFERASE-RELATED-RELATED"/>
    <property type="match status" value="1"/>
</dbReference>
<keyword evidence="2" id="KW-0012">Acyltransferase</keyword>